<evidence type="ECO:0000313" key="2">
    <source>
        <dbReference type="EMBL" id="KAJ1110491.1"/>
    </source>
</evidence>
<dbReference type="Proteomes" id="UP001066276">
    <property type="component" value="Chromosome 9"/>
</dbReference>
<feature type="compositionally biased region" description="Polar residues" evidence="1">
    <location>
        <begin position="1"/>
        <end position="14"/>
    </location>
</feature>
<reference evidence="2" key="1">
    <citation type="journal article" date="2022" name="bioRxiv">
        <title>Sequencing and chromosome-scale assembly of the giantPleurodeles waltlgenome.</title>
        <authorList>
            <person name="Brown T."/>
            <person name="Elewa A."/>
            <person name="Iarovenko S."/>
            <person name="Subramanian E."/>
            <person name="Araus A.J."/>
            <person name="Petzold A."/>
            <person name="Susuki M."/>
            <person name="Suzuki K.-i.T."/>
            <person name="Hayashi T."/>
            <person name="Toyoda A."/>
            <person name="Oliveira C."/>
            <person name="Osipova E."/>
            <person name="Leigh N.D."/>
            <person name="Simon A."/>
            <person name="Yun M.H."/>
        </authorList>
    </citation>
    <scope>NUCLEOTIDE SEQUENCE</scope>
    <source>
        <strain evidence="2">20211129_DDA</strain>
        <tissue evidence="2">Liver</tissue>
    </source>
</reference>
<feature type="compositionally biased region" description="Low complexity" evidence="1">
    <location>
        <begin position="180"/>
        <end position="198"/>
    </location>
</feature>
<dbReference type="EMBL" id="JANPWB010000013">
    <property type="protein sequence ID" value="KAJ1110491.1"/>
    <property type="molecule type" value="Genomic_DNA"/>
</dbReference>
<feature type="region of interest" description="Disordered" evidence="1">
    <location>
        <begin position="1"/>
        <end position="25"/>
    </location>
</feature>
<feature type="region of interest" description="Disordered" evidence="1">
    <location>
        <begin position="177"/>
        <end position="198"/>
    </location>
</feature>
<evidence type="ECO:0000256" key="1">
    <source>
        <dbReference type="SAM" id="MobiDB-lite"/>
    </source>
</evidence>
<comment type="caution">
    <text evidence="2">The sequence shown here is derived from an EMBL/GenBank/DDBJ whole genome shotgun (WGS) entry which is preliminary data.</text>
</comment>
<evidence type="ECO:0000313" key="3">
    <source>
        <dbReference type="Proteomes" id="UP001066276"/>
    </source>
</evidence>
<keyword evidence="3" id="KW-1185">Reference proteome</keyword>
<sequence>MAQSVPQQRKNVTARSWERVKSPGSGSGWDATLVVVAASILRSSSLRSALLKAALAEAPDRLRQQGTCGGTALSKCADLVMVGHPSSRGVQCAHPSSPPLVPSAVDTASAGPRALTAVVGALQRGGQGEYREEKAMLPMGPQYSVCPLMMMPGSSPAPTAPMAAPGQIRQADTVEGRKFGSPPQAACSSSSARSWQGWGTAREPILRSACSVPG</sequence>
<name>A0AAV7N386_PLEWA</name>
<proteinExistence type="predicted"/>
<accession>A0AAV7N386</accession>
<protein>
    <submittedName>
        <fullName evidence="2">Uncharacterized protein</fullName>
    </submittedName>
</protein>
<gene>
    <name evidence="2" type="ORF">NDU88_007842</name>
</gene>
<dbReference type="AlphaFoldDB" id="A0AAV7N386"/>
<organism evidence="2 3">
    <name type="scientific">Pleurodeles waltl</name>
    <name type="common">Iberian ribbed newt</name>
    <dbReference type="NCBI Taxonomy" id="8319"/>
    <lineage>
        <taxon>Eukaryota</taxon>
        <taxon>Metazoa</taxon>
        <taxon>Chordata</taxon>
        <taxon>Craniata</taxon>
        <taxon>Vertebrata</taxon>
        <taxon>Euteleostomi</taxon>
        <taxon>Amphibia</taxon>
        <taxon>Batrachia</taxon>
        <taxon>Caudata</taxon>
        <taxon>Salamandroidea</taxon>
        <taxon>Salamandridae</taxon>
        <taxon>Pleurodelinae</taxon>
        <taxon>Pleurodeles</taxon>
    </lineage>
</organism>